<comment type="caution">
    <text evidence="2">The sequence shown here is derived from an EMBL/GenBank/DDBJ whole genome shotgun (WGS) entry which is preliminary data.</text>
</comment>
<accession>A0A9J6A9J8</accession>
<feature type="compositionally biased region" description="Basic and acidic residues" evidence="1">
    <location>
        <begin position="1"/>
        <end position="17"/>
    </location>
</feature>
<feature type="region of interest" description="Disordered" evidence="1">
    <location>
        <begin position="1"/>
        <end position="21"/>
    </location>
</feature>
<name>A0A9J6A9J8_SOLCO</name>
<dbReference type="AlphaFoldDB" id="A0A9J6A9J8"/>
<evidence type="ECO:0000256" key="1">
    <source>
        <dbReference type="SAM" id="MobiDB-lite"/>
    </source>
</evidence>
<evidence type="ECO:0000313" key="2">
    <source>
        <dbReference type="EMBL" id="KAG5621161.1"/>
    </source>
</evidence>
<protein>
    <submittedName>
        <fullName evidence="2">Uncharacterized protein</fullName>
    </submittedName>
</protein>
<sequence>MENKEIDIESTDRRETQSSRARRSLTTAPLLLYRGFSINAECRYTSFLGYLKRRILAKIVLIPFGVAQWFELGTSMLEVSSSKPLASESKGFAFWVELVAPGLVLPSYIPGTKGSEGCSGPFYSAYSSTNPSKLRNLSRSIAGESAGFTRIIPSSELDVP</sequence>
<dbReference type="EMBL" id="JACXVP010000002">
    <property type="protein sequence ID" value="KAG5621161.1"/>
    <property type="molecule type" value="Genomic_DNA"/>
</dbReference>
<organism evidence="2 3">
    <name type="scientific">Solanum commersonii</name>
    <name type="common">Commerson's wild potato</name>
    <name type="synonym">Commerson's nightshade</name>
    <dbReference type="NCBI Taxonomy" id="4109"/>
    <lineage>
        <taxon>Eukaryota</taxon>
        <taxon>Viridiplantae</taxon>
        <taxon>Streptophyta</taxon>
        <taxon>Embryophyta</taxon>
        <taxon>Tracheophyta</taxon>
        <taxon>Spermatophyta</taxon>
        <taxon>Magnoliopsida</taxon>
        <taxon>eudicotyledons</taxon>
        <taxon>Gunneridae</taxon>
        <taxon>Pentapetalae</taxon>
        <taxon>asterids</taxon>
        <taxon>lamiids</taxon>
        <taxon>Solanales</taxon>
        <taxon>Solanaceae</taxon>
        <taxon>Solanoideae</taxon>
        <taxon>Solaneae</taxon>
        <taxon>Solanum</taxon>
    </lineage>
</organism>
<dbReference type="OrthoDB" id="342454at2759"/>
<proteinExistence type="predicted"/>
<gene>
    <name evidence="2" type="ORF">H5410_006379</name>
</gene>
<dbReference type="Proteomes" id="UP000824120">
    <property type="component" value="Chromosome 2"/>
</dbReference>
<keyword evidence="3" id="KW-1185">Reference proteome</keyword>
<reference evidence="2 3" key="1">
    <citation type="submission" date="2020-09" db="EMBL/GenBank/DDBJ databases">
        <title>De no assembly of potato wild relative species, Solanum commersonii.</title>
        <authorList>
            <person name="Cho K."/>
        </authorList>
    </citation>
    <scope>NUCLEOTIDE SEQUENCE [LARGE SCALE GENOMIC DNA]</scope>
    <source>
        <strain evidence="2">LZ3.2</strain>
        <tissue evidence="2">Leaf</tissue>
    </source>
</reference>
<evidence type="ECO:0000313" key="3">
    <source>
        <dbReference type="Proteomes" id="UP000824120"/>
    </source>
</evidence>